<dbReference type="RefSeq" id="WP_112136061.1">
    <property type="nucleotide sequence ID" value="NZ_CP016181.1"/>
</dbReference>
<dbReference type="EMBL" id="CP016181">
    <property type="protein sequence ID" value="AWX99372.1"/>
    <property type="molecule type" value="Genomic_DNA"/>
</dbReference>
<name>A0A2Z4PPI1_9GAMM</name>
<dbReference type="AlphaFoldDB" id="A0A2Z4PPI1"/>
<evidence type="ECO:0000313" key="1">
    <source>
        <dbReference type="EMBL" id="AWX99372.1"/>
    </source>
</evidence>
<organism evidence="1 2">
    <name type="scientific">Marinomonas primoryensis</name>
    <dbReference type="NCBI Taxonomy" id="178399"/>
    <lineage>
        <taxon>Bacteria</taxon>
        <taxon>Pseudomonadati</taxon>
        <taxon>Pseudomonadota</taxon>
        <taxon>Gammaproteobacteria</taxon>
        <taxon>Oceanospirillales</taxon>
        <taxon>Oceanospirillaceae</taxon>
        <taxon>Marinomonas</taxon>
    </lineage>
</organism>
<evidence type="ECO:0000313" key="2">
    <source>
        <dbReference type="Proteomes" id="UP000249898"/>
    </source>
</evidence>
<accession>A0A2Z4PPI1</accession>
<reference evidence="1 2" key="1">
    <citation type="submission" date="2016-06" db="EMBL/GenBank/DDBJ databases">
        <title>The sequenced genome of the ice-adhering bacterium Marinomonas primoryensis, from Antarctica.</title>
        <authorList>
            <person name="Graham L."/>
            <person name="Vance T.D.R."/>
            <person name="Davies P.L."/>
        </authorList>
    </citation>
    <scope>NUCLEOTIDE SEQUENCE [LARGE SCALE GENOMIC DNA]</scope>
    <source>
        <strain evidence="1 2">AceL</strain>
    </source>
</reference>
<gene>
    <name evidence="1" type="ORF">A8139_04660</name>
</gene>
<proteinExistence type="predicted"/>
<dbReference type="Proteomes" id="UP000249898">
    <property type="component" value="Chromosome"/>
</dbReference>
<protein>
    <submittedName>
        <fullName evidence="1">Uncharacterized protein</fullName>
    </submittedName>
</protein>
<sequence length="433" mass="49770">MEKVRIGEFKDIANEDLLNNVDFEDKNSLVNLLPFEGVWHKSGEGNVSQLLVDSLIEMSNKKSIDESTMFSHTALCAAAFVNELSPTDEISINDINVLDTKQVASEWLASKLEKSHEATNYLTNYLSMCAFSNIIKWCKEKVVGKYFLSSLEELILTKRVHAMNIVPILLGDYRFIRDSSKKLNPEDIFSWMQGWREHTEASKNWLKWDADLVSDILEYEPEFLLEQLISCLDNDKVTKEIWLNYIEEHHSTIEKIVLYFIDKNDFLTNQDSLLSALKEIPVQQSDYDFTLVDSLTKLVDKRKINGMNTSLKASLLKSDTSLERRYRTIKYFGSRINMPNINTVNLQMEVINLIDNAISQENETVKRWLLDQSTWNISKWSEENLNGLSVILESASDLKEEKLTTDVRMRLEELSVNEEPLVDGISGEGGDVK</sequence>